<feature type="chain" id="PRO_5046126617" evidence="1">
    <location>
        <begin position="29"/>
        <end position="345"/>
    </location>
</feature>
<evidence type="ECO:0000313" key="3">
    <source>
        <dbReference type="Proteomes" id="UP001597357"/>
    </source>
</evidence>
<reference evidence="3" key="1">
    <citation type="journal article" date="2019" name="Int. J. Syst. Evol. Microbiol.">
        <title>The Global Catalogue of Microorganisms (GCM) 10K type strain sequencing project: providing services to taxonomists for standard genome sequencing and annotation.</title>
        <authorList>
            <consortium name="The Broad Institute Genomics Platform"/>
            <consortium name="The Broad Institute Genome Sequencing Center for Infectious Disease"/>
            <person name="Wu L."/>
            <person name="Ma J."/>
        </authorList>
    </citation>
    <scope>NUCLEOTIDE SEQUENCE [LARGE SCALE GENOMIC DNA]</scope>
    <source>
        <strain evidence="3">KCTC 42255</strain>
    </source>
</reference>
<evidence type="ECO:0000256" key="1">
    <source>
        <dbReference type="SAM" id="SignalP"/>
    </source>
</evidence>
<dbReference type="InterPro" id="IPR021428">
    <property type="entry name" value="DUF3078"/>
</dbReference>
<dbReference type="EMBL" id="JBHULZ010000041">
    <property type="protein sequence ID" value="MFD2698716.1"/>
    <property type="molecule type" value="Genomic_DNA"/>
</dbReference>
<dbReference type="RefSeq" id="WP_379048580.1">
    <property type="nucleotide sequence ID" value="NZ_JBHULZ010000041.1"/>
</dbReference>
<proteinExistence type="predicted"/>
<keyword evidence="3" id="KW-1185">Reference proteome</keyword>
<protein>
    <submittedName>
        <fullName evidence="2">DUF3078 domain-containing protein</fullName>
    </submittedName>
</protein>
<comment type="caution">
    <text evidence="2">The sequence shown here is derived from an EMBL/GenBank/DDBJ whole genome shotgun (WGS) entry which is preliminary data.</text>
</comment>
<evidence type="ECO:0000313" key="2">
    <source>
        <dbReference type="EMBL" id="MFD2698716.1"/>
    </source>
</evidence>
<name>A0ABW5SG88_9FLAO</name>
<sequence>MNLRFDKFKAYLLAWMCIFCANVSFAQASDTLKPFNFRARTVIPSSIDYTPNQVLKRKVPVSYWTKVNKIEYDISEVAFINWNAGGVSSLSSLLNSKFKRIYERGFLRWNNELLVRYGVNQQKDEILKKTDDNIELNSTIGFRADSLSNWFYSAKMRVSTQLTNGYKYPNTDDKISTFFSPANVFLGVGGEINIEEKNFSAYASPLTLRSTMVLDQELANQGAFGVTPAVYDEEGNLLKEGENTKTELGILITAEHDLTLWENIVMHNRLSLYSDYIDKFGNVDVDWEFRLNFKVNSFIRARLGSHLKYDDNIKIQVENEAGELVEGGSRVQWKQQLGIGVTVAF</sequence>
<keyword evidence="1" id="KW-0732">Signal</keyword>
<organism evidence="2 3">
    <name type="scientific">Mesonia sediminis</name>
    <dbReference type="NCBI Taxonomy" id="1703946"/>
    <lineage>
        <taxon>Bacteria</taxon>
        <taxon>Pseudomonadati</taxon>
        <taxon>Bacteroidota</taxon>
        <taxon>Flavobacteriia</taxon>
        <taxon>Flavobacteriales</taxon>
        <taxon>Flavobacteriaceae</taxon>
        <taxon>Mesonia</taxon>
    </lineage>
</organism>
<gene>
    <name evidence="2" type="ORF">ACFSQ0_11995</name>
</gene>
<feature type="signal peptide" evidence="1">
    <location>
        <begin position="1"/>
        <end position="28"/>
    </location>
</feature>
<accession>A0ABW5SG88</accession>
<dbReference type="Pfam" id="PF11276">
    <property type="entry name" value="DUF3078"/>
    <property type="match status" value="1"/>
</dbReference>
<dbReference type="Proteomes" id="UP001597357">
    <property type="component" value="Unassembled WGS sequence"/>
</dbReference>